<feature type="transmembrane region" description="Helical" evidence="9">
    <location>
        <begin position="87"/>
        <end position="109"/>
    </location>
</feature>
<keyword evidence="2" id="KW-0813">Transport</keyword>
<dbReference type="GO" id="GO:0022857">
    <property type="term" value="F:transmembrane transporter activity"/>
    <property type="evidence" value="ECO:0007669"/>
    <property type="project" value="TreeGrafter"/>
</dbReference>
<keyword evidence="3" id="KW-1003">Cell membrane</keyword>
<evidence type="ECO:0000313" key="12">
    <source>
        <dbReference type="Proteomes" id="UP000199444"/>
    </source>
</evidence>
<accession>A0A1H0YN03</accession>
<sequence length="160" mass="18271">MISLKKVINTYIKVENFMSSLLLMTVVLFVFIASIMRWAGSPIAWSVDIAQLLFVWAIFLGANRSLRENRHIGVDFFVKKLPKKAQVVLEIIMLVFIIGFLVFLCRYGFMLSFENDIRQINSLSISYSFITIAVPIGCLLMSFTALAKIYENIKAFKIIS</sequence>
<dbReference type="Pfam" id="PF04290">
    <property type="entry name" value="DctQ"/>
    <property type="match status" value="1"/>
</dbReference>
<dbReference type="GO" id="GO:0015740">
    <property type="term" value="P:C4-dicarboxylate transport"/>
    <property type="evidence" value="ECO:0007669"/>
    <property type="project" value="TreeGrafter"/>
</dbReference>
<evidence type="ECO:0000313" key="11">
    <source>
        <dbReference type="EMBL" id="SDQ16572.1"/>
    </source>
</evidence>
<feature type="transmembrane region" description="Helical" evidence="9">
    <location>
        <begin position="45"/>
        <end position="66"/>
    </location>
</feature>
<keyword evidence="6 9" id="KW-1133">Transmembrane helix</keyword>
<keyword evidence="5 9" id="KW-0812">Transmembrane</keyword>
<dbReference type="Proteomes" id="UP000199444">
    <property type="component" value="Unassembled WGS sequence"/>
</dbReference>
<evidence type="ECO:0000256" key="2">
    <source>
        <dbReference type="ARBA" id="ARBA00022448"/>
    </source>
</evidence>
<evidence type="ECO:0000256" key="5">
    <source>
        <dbReference type="ARBA" id="ARBA00022692"/>
    </source>
</evidence>
<keyword evidence="12" id="KW-1185">Reference proteome</keyword>
<dbReference type="InterPro" id="IPR055348">
    <property type="entry name" value="DctQ"/>
</dbReference>
<keyword evidence="4" id="KW-0997">Cell inner membrane</keyword>
<evidence type="ECO:0000256" key="8">
    <source>
        <dbReference type="ARBA" id="ARBA00038436"/>
    </source>
</evidence>
<dbReference type="InterPro" id="IPR007387">
    <property type="entry name" value="TRAP_DctQ"/>
</dbReference>
<comment type="similarity">
    <text evidence="8">Belongs to the TRAP transporter small permease family.</text>
</comment>
<dbReference type="STRING" id="553311.SAMN05216231_0751"/>
<evidence type="ECO:0000256" key="3">
    <source>
        <dbReference type="ARBA" id="ARBA00022475"/>
    </source>
</evidence>
<comment type="subcellular location">
    <subcellularLocation>
        <location evidence="1">Cell inner membrane</location>
        <topology evidence="1">Multi-pass membrane protein</topology>
    </subcellularLocation>
</comment>
<dbReference type="GO" id="GO:0005886">
    <property type="term" value="C:plasma membrane"/>
    <property type="evidence" value="ECO:0007669"/>
    <property type="project" value="UniProtKB-SubCell"/>
</dbReference>
<feature type="transmembrane region" description="Helical" evidence="9">
    <location>
        <begin position="129"/>
        <end position="150"/>
    </location>
</feature>
<dbReference type="PANTHER" id="PTHR35011">
    <property type="entry name" value="2,3-DIKETO-L-GULONATE TRAP TRANSPORTER SMALL PERMEASE PROTEIN YIAM"/>
    <property type="match status" value="1"/>
</dbReference>
<organism evidence="11 12">
    <name type="scientific">Virgibacillus salinus</name>
    <dbReference type="NCBI Taxonomy" id="553311"/>
    <lineage>
        <taxon>Bacteria</taxon>
        <taxon>Bacillati</taxon>
        <taxon>Bacillota</taxon>
        <taxon>Bacilli</taxon>
        <taxon>Bacillales</taxon>
        <taxon>Bacillaceae</taxon>
        <taxon>Virgibacillus</taxon>
    </lineage>
</organism>
<evidence type="ECO:0000256" key="4">
    <source>
        <dbReference type="ARBA" id="ARBA00022519"/>
    </source>
</evidence>
<dbReference type="PANTHER" id="PTHR35011:SF2">
    <property type="entry name" value="2,3-DIKETO-L-GULONATE TRAP TRANSPORTER SMALL PERMEASE PROTEIN YIAM"/>
    <property type="match status" value="1"/>
</dbReference>
<keyword evidence="7 9" id="KW-0472">Membrane</keyword>
<evidence type="ECO:0000259" key="10">
    <source>
        <dbReference type="Pfam" id="PF04290"/>
    </source>
</evidence>
<dbReference type="EMBL" id="FNKD01000001">
    <property type="protein sequence ID" value="SDQ16572.1"/>
    <property type="molecule type" value="Genomic_DNA"/>
</dbReference>
<feature type="domain" description="Tripartite ATP-independent periplasmic transporters DctQ component" evidence="10">
    <location>
        <begin position="27"/>
        <end position="154"/>
    </location>
</feature>
<dbReference type="AlphaFoldDB" id="A0A1H0YN03"/>
<name>A0A1H0YN03_9BACI</name>
<evidence type="ECO:0000256" key="1">
    <source>
        <dbReference type="ARBA" id="ARBA00004429"/>
    </source>
</evidence>
<proteinExistence type="inferred from homology"/>
<reference evidence="11 12" key="1">
    <citation type="submission" date="2016-10" db="EMBL/GenBank/DDBJ databases">
        <authorList>
            <person name="de Groot N.N."/>
        </authorList>
    </citation>
    <scope>NUCLEOTIDE SEQUENCE [LARGE SCALE GENOMIC DNA]</scope>
    <source>
        <strain evidence="11 12">CGMCC 1.10449</strain>
    </source>
</reference>
<protein>
    <submittedName>
        <fullName evidence="11">TRAP-type C4-dicarboxylate transport system, small permease component</fullName>
    </submittedName>
</protein>
<evidence type="ECO:0000256" key="9">
    <source>
        <dbReference type="SAM" id="Phobius"/>
    </source>
</evidence>
<evidence type="ECO:0000256" key="7">
    <source>
        <dbReference type="ARBA" id="ARBA00023136"/>
    </source>
</evidence>
<gene>
    <name evidence="11" type="ORF">SAMN05216231_0751</name>
</gene>
<evidence type="ECO:0000256" key="6">
    <source>
        <dbReference type="ARBA" id="ARBA00022989"/>
    </source>
</evidence>
<feature type="transmembrane region" description="Helical" evidence="9">
    <location>
        <begin position="21"/>
        <end position="39"/>
    </location>
</feature>